<dbReference type="OrthoDB" id="117139at2759"/>
<evidence type="ECO:0000256" key="5">
    <source>
        <dbReference type="RuleBase" id="RU367124"/>
    </source>
</evidence>
<comment type="domain">
    <text evidence="5">The RxLR-dEER motif acts to carry the protein into the host cell cytoplasm through binding to cell surface phosphatidylinositol-3-phosphate.</text>
</comment>
<sequence length="160" mass="17948">MSDEQQQLVRSRVRAAPHQPKYDASNLLTATAGTFLASGNAISNAADSEQATLSTMASPDHADAVNVVDDDKRFLRSRNDEDNETPIVWMNATATDGDGDDNDEERLSAEALVKLMRGHTTHKFNLWRGKAYSGSTIWNKLDVDNYPERRKIYDWYVNGR</sequence>
<keyword evidence="4" id="KW-0732">Signal</keyword>
<keyword evidence="8" id="KW-1185">Reference proteome</keyword>
<comment type="similarity">
    <text evidence="2 5">Belongs to the RxLR effector family.</text>
</comment>
<accession>A0A9W6TK42</accession>
<evidence type="ECO:0000256" key="3">
    <source>
        <dbReference type="ARBA" id="ARBA00022525"/>
    </source>
</evidence>
<gene>
    <name evidence="7" type="ORF">Plil01_000494400</name>
</gene>
<dbReference type="AlphaFoldDB" id="A0A9W6TK42"/>
<proteinExistence type="inferred from homology"/>
<dbReference type="Pfam" id="PF16810">
    <property type="entry name" value="RXLR"/>
    <property type="match status" value="1"/>
</dbReference>
<dbReference type="InterPro" id="IPR031825">
    <property type="entry name" value="RXLR"/>
</dbReference>
<evidence type="ECO:0000313" key="7">
    <source>
        <dbReference type="EMBL" id="GMF14786.1"/>
    </source>
</evidence>
<dbReference type="GO" id="GO:0005576">
    <property type="term" value="C:extracellular region"/>
    <property type="evidence" value="ECO:0007669"/>
    <property type="project" value="UniProtKB-SubCell"/>
</dbReference>
<evidence type="ECO:0000256" key="2">
    <source>
        <dbReference type="ARBA" id="ARBA00010400"/>
    </source>
</evidence>
<dbReference type="EMBL" id="BSXW01000206">
    <property type="protein sequence ID" value="GMF14786.1"/>
    <property type="molecule type" value="Genomic_DNA"/>
</dbReference>
<protein>
    <recommendedName>
        <fullName evidence="5">RxLR effector protein</fullName>
    </recommendedName>
</protein>
<comment type="function">
    <text evidence="5">Effector that suppresses plant defense responses during pathogen infection.</text>
</comment>
<feature type="region of interest" description="Disordered" evidence="6">
    <location>
        <begin position="1"/>
        <end position="20"/>
    </location>
</feature>
<evidence type="ECO:0000256" key="1">
    <source>
        <dbReference type="ARBA" id="ARBA00004613"/>
    </source>
</evidence>
<evidence type="ECO:0000256" key="6">
    <source>
        <dbReference type="SAM" id="MobiDB-lite"/>
    </source>
</evidence>
<dbReference type="Proteomes" id="UP001165083">
    <property type="component" value="Unassembled WGS sequence"/>
</dbReference>
<evidence type="ECO:0000256" key="4">
    <source>
        <dbReference type="ARBA" id="ARBA00022729"/>
    </source>
</evidence>
<comment type="caution">
    <text evidence="7">The sequence shown here is derived from an EMBL/GenBank/DDBJ whole genome shotgun (WGS) entry which is preliminary data.</text>
</comment>
<name>A0A9W6TK42_9STRA</name>
<keyword evidence="3 5" id="KW-0964">Secreted</keyword>
<reference evidence="7" key="1">
    <citation type="submission" date="2023-04" db="EMBL/GenBank/DDBJ databases">
        <title>Phytophthora lilii NBRC 32176.</title>
        <authorList>
            <person name="Ichikawa N."/>
            <person name="Sato H."/>
            <person name="Tonouchi N."/>
        </authorList>
    </citation>
    <scope>NUCLEOTIDE SEQUENCE</scope>
    <source>
        <strain evidence="7">NBRC 32176</strain>
    </source>
</reference>
<organism evidence="7 8">
    <name type="scientific">Phytophthora lilii</name>
    <dbReference type="NCBI Taxonomy" id="2077276"/>
    <lineage>
        <taxon>Eukaryota</taxon>
        <taxon>Sar</taxon>
        <taxon>Stramenopiles</taxon>
        <taxon>Oomycota</taxon>
        <taxon>Peronosporomycetes</taxon>
        <taxon>Peronosporales</taxon>
        <taxon>Peronosporaceae</taxon>
        <taxon>Phytophthora</taxon>
    </lineage>
</organism>
<comment type="subcellular location">
    <subcellularLocation>
        <location evidence="1 5">Secreted</location>
    </subcellularLocation>
</comment>
<evidence type="ECO:0000313" key="8">
    <source>
        <dbReference type="Proteomes" id="UP001165083"/>
    </source>
</evidence>